<dbReference type="InterPro" id="IPR029058">
    <property type="entry name" value="AB_hydrolase_fold"/>
</dbReference>
<dbReference type="PANTHER" id="PTHR48081:SF25">
    <property type="entry name" value="PUTATIVE (AFU_ORTHOLOGUE AFUA_3G11560)-RELATED"/>
    <property type="match status" value="1"/>
</dbReference>
<dbReference type="GO" id="GO:0016787">
    <property type="term" value="F:hydrolase activity"/>
    <property type="evidence" value="ECO:0007669"/>
    <property type="project" value="UniProtKB-KW"/>
</dbReference>
<feature type="domain" description="Alpha/beta hydrolase fold-3" evidence="3">
    <location>
        <begin position="345"/>
        <end position="404"/>
    </location>
</feature>
<evidence type="ECO:0000313" key="4">
    <source>
        <dbReference type="EMBL" id="KAF2723076.1"/>
    </source>
</evidence>
<sequence length="492" mass="54352">MDGGMALAKLLFNKIPDLASTTLWHVLGRTPTSDKWDLRTALTVEVLRGMMSVEEGKKIPTISKLQTGTTKDPGIKGKMWIATDTFSASAPEDESLRQAVFDAIDELKEHDVQYEKPVLGDLEVEWTGFRPDVKDSQPLPQISEEEKYKRLMAEPYRTSNTTVLYFHGGAYYLCDPATHRPVTSRLARECSGRVCSVRYRLAPQIAFPGQLIDALHTYLSLLHPPPGTFHEPVAASEIVFAGDSAGGNLSLALLQLLLQLHRTSDRKPMIRFHGQDVPIPPLPAGASANSGWFDISRSMPSLSTNAKYDYLPPPEHDTCGIPFPADGVWPTNPLRGDIFCNLTLLDHPLVSPMVASSWHSSPPLWLETGEEMLSDEDSVLAARAAGQGVQVVWEQYEAMPHCFSMLLPGLETSDRALISWGEFCRACVEDPESVKTSGVFVYAKDDDEVPVEVEKVDKLGWAKAKSICKEVQGRRIVAFEREGKIASPEPVL</sequence>
<dbReference type="Proteomes" id="UP000799441">
    <property type="component" value="Unassembled WGS sequence"/>
</dbReference>
<keyword evidence="2" id="KW-0378">Hydrolase</keyword>
<dbReference type="OrthoDB" id="5354320at2759"/>
<comment type="caution">
    <text evidence="4">The sequence shown here is derived from an EMBL/GenBank/DDBJ whole genome shotgun (WGS) entry which is preliminary data.</text>
</comment>
<dbReference type="Pfam" id="PF07859">
    <property type="entry name" value="Abhydrolase_3"/>
    <property type="match status" value="2"/>
</dbReference>
<dbReference type="SUPFAM" id="SSF53474">
    <property type="entry name" value="alpha/beta-Hydrolases"/>
    <property type="match status" value="1"/>
</dbReference>
<organism evidence="4 5">
    <name type="scientific">Polychaeton citri CBS 116435</name>
    <dbReference type="NCBI Taxonomy" id="1314669"/>
    <lineage>
        <taxon>Eukaryota</taxon>
        <taxon>Fungi</taxon>
        <taxon>Dikarya</taxon>
        <taxon>Ascomycota</taxon>
        <taxon>Pezizomycotina</taxon>
        <taxon>Dothideomycetes</taxon>
        <taxon>Dothideomycetidae</taxon>
        <taxon>Capnodiales</taxon>
        <taxon>Capnodiaceae</taxon>
        <taxon>Polychaeton</taxon>
    </lineage>
</organism>
<dbReference type="InterPro" id="IPR050300">
    <property type="entry name" value="GDXG_lipolytic_enzyme"/>
</dbReference>
<gene>
    <name evidence="4" type="ORF">K431DRAFT_283241</name>
</gene>
<dbReference type="Gene3D" id="3.40.50.1820">
    <property type="entry name" value="alpha/beta hydrolase"/>
    <property type="match status" value="1"/>
</dbReference>
<accession>A0A9P4URX9</accession>
<proteinExistence type="inferred from homology"/>
<comment type="similarity">
    <text evidence="1">Belongs to the 'GDXG' lipolytic enzyme family.</text>
</comment>
<evidence type="ECO:0000256" key="2">
    <source>
        <dbReference type="ARBA" id="ARBA00022801"/>
    </source>
</evidence>
<keyword evidence="5" id="KW-1185">Reference proteome</keyword>
<dbReference type="PROSITE" id="PS01173">
    <property type="entry name" value="LIPASE_GDXG_HIS"/>
    <property type="match status" value="1"/>
</dbReference>
<dbReference type="PANTHER" id="PTHR48081">
    <property type="entry name" value="AB HYDROLASE SUPERFAMILY PROTEIN C4A8.06C"/>
    <property type="match status" value="1"/>
</dbReference>
<evidence type="ECO:0000259" key="3">
    <source>
        <dbReference type="Pfam" id="PF07859"/>
    </source>
</evidence>
<feature type="domain" description="Alpha/beta hydrolase fold-3" evidence="3">
    <location>
        <begin position="163"/>
        <end position="261"/>
    </location>
</feature>
<name>A0A9P4URX9_9PEZI</name>
<protein>
    <recommendedName>
        <fullName evidence="3">Alpha/beta hydrolase fold-3 domain-containing protein</fullName>
    </recommendedName>
</protein>
<dbReference type="InterPro" id="IPR002168">
    <property type="entry name" value="Lipase_GDXG_HIS_AS"/>
</dbReference>
<dbReference type="EMBL" id="MU003778">
    <property type="protein sequence ID" value="KAF2723076.1"/>
    <property type="molecule type" value="Genomic_DNA"/>
</dbReference>
<reference evidence="4" key="1">
    <citation type="journal article" date="2020" name="Stud. Mycol.">
        <title>101 Dothideomycetes genomes: a test case for predicting lifestyles and emergence of pathogens.</title>
        <authorList>
            <person name="Haridas S."/>
            <person name="Albert R."/>
            <person name="Binder M."/>
            <person name="Bloem J."/>
            <person name="Labutti K."/>
            <person name="Salamov A."/>
            <person name="Andreopoulos B."/>
            <person name="Baker S."/>
            <person name="Barry K."/>
            <person name="Bills G."/>
            <person name="Bluhm B."/>
            <person name="Cannon C."/>
            <person name="Castanera R."/>
            <person name="Culley D."/>
            <person name="Daum C."/>
            <person name="Ezra D."/>
            <person name="Gonzalez J."/>
            <person name="Henrissat B."/>
            <person name="Kuo A."/>
            <person name="Liang C."/>
            <person name="Lipzen A."/>
            <person name="Lutzoni F."/>
            <person name="Magnuson J."/>
            <person name="Mondo S."/>
            <person name="Nolan M."/>
            <person name="Ohm R."/>
            <person name="Pangilinan J."/>
            <person name="Park H.-J."/>
            <person name="Ramirez L."/>
            <person name="Alfaro M."/>
            <person name="Sun H."/>
            <person name="Tritt A."/>
            <person name="Yoshinaga Y."/>
            <person name="Zwiers L.-H."/>
            <person name="Turgeon B."/>
            <person name="Goodwin S."/>
            <person name="Spatafora J."/>
            <person name="Crous P."/>
            <person name="Grigoriev I."/>
        </authorList>
    </citation>
    <scope>NUCLEOTIDE SEQUENCE</scope>
    <source>
        <strain evidence="4">CBS 116435</strain>
    </source>
</reference>
<evidence type="ECO:0000256" key="1">
    <source>
        <dbReference type="ARBA" id="ARBA00010515"/>
    </source>
</evidence>
<evidence type="ECO:0000313" key="5">
    <source>
        <dbReference type="Proteomes" id="UP000799441"/>
    </source>
</evidence>
<dbReference type="AlphaFoldDB" id="A0A9P4URX9"/>
<dbReference type="InterPro" id="IPR013094">
    <property type="entry name" value="AB_hydrolase_3"/>
</dbReference>